<evidence type="ECO:0000313" key="2">
    <source>
        <dbReference type="Proteomes" id="UP001224890"/>
    </source>
</evidence>
<dbReference type="AlphaFoldDB" id="A0AAJ0AIE3"/>
<proteinExistence type="predicted"/>
<reference evidence="1" key="1">
    <citation type="submission" date="2021-06" db="EMBL/GenBank/DDBJ databases">
        <title>Comparative genomics, transcriptomics and evolutionary studies reveal genomic signatures of adaptation to plant cell wall in hemibiotrophic fungi.</title>
        <authorList>
            <consortium name="DOE Joint Genome Institute"/>
            <person name="Baroncelli R."/>
            <person name="Diaz J.F."/>
            <person name="Benocci T."/>
            <person name="Peng M."/>
            <person name="Battaglia E."/>
            <person name="Haridas S."/>
            <person name="Andreopoulos W."/>
            <person name="Labutti K."/>
            <person name="Pangilinan J."/>
            <person name="Floch G.L."/>
            <person name="Makela M.R."/>
            <person name="Henrissat B."/>
            <person name="Grigoriev I.V."/>
            <person name="Crouch J.A."/>
            <person name="De Vries R.P."/>
            <person name="Sukno S.A."/>
            <person name="Thon M.R."/>
        </authorList>
    </citation>
    <scope>NUCLEOTIDE SEQUENCE</scope>
    <source>
        <strain evidence="1">CBS 193.32</strain>
    </source>
</reference>
<gene>
    <name evidence="1" type="ORF">BDP55DRAFT_175215</name>
</gene>
<dbReference type="RefSeq" id="XP_060428467.1">
    <property type="nucleotide sequence ID" value="XM_060565776.1"/>
</dbReference>
<accession>A0AAJ0AIE3</accession>
<dbReference type="GeneID" id="85450302"/>
<evidence type="ECO:0000313" key="1">
    <source>
        <dbReference type="EMBL" id="KAK1674464.1"/>
    </source>
</evidence>
<dbReference type="EMBL" id="JAHMHR010000025">
    <property type="protein sequence ID" value="KAK1674464.1"/>
    <property type="molecule type" value="Genomic_DNA"/>
</dbReference>
<organism evidence="1 2">
    <name type="scientific">Colletotrichum godetiae</name>
    <dbReference type="NCBI Taxonomy" id="1209918"/>
    <lineage>
        <taxon>Eukaryota</taxon>
        <taxon>Fungi</taxon>
        <taxon>Dikarya</taxon>
        <taxon>Ascomycota</taxon>
        <taxon>Pezizomycotina</taxon>
        <taxon>Sordariomycetes</taxon>
        <taxon>Hypocreomycetidae</taxon>
        <taxon>Glomerellales</taxon>
        <taxon>Glomerellaceae</taxon>
        <taxon>Colletotrichum</taxon>
        <taxon>Colletotrichum acutatum species complex</taxon>
    </lineage>
</organism>
<sequence>MAAFDGLYAAPVGILPLFLACSVSPLGSLSDTTQGPAVSFGFPLMTSEIEGRISNYNRPAIASSIMLSSIHPDTKLALTPRNNDSGSRVRSWHSTLVTDRSTFQFCPGRPSEPCAWTNPLLSLRPPIYLDCPPLQLDVVGESPQDRTSKPPQP</sequence>
<name>A0AAJ0AIE3_9PEZI</name>
<protein>
    <submittedName>
        <fullName evidence="1">Uncharacterized protein</fullName>
    </submittedName>
</protein>
<comment type="caution">
    <text evidence="1">The sequence shown here is derived from an EMBL/GenBank/DDBJ whole genome shotgun (WGS) entry which is preliminary data.</text>
</comment>
<keyword evidence="2" id="KW-1185">Reference proteome</keyword>
<dbReference type="Proteomes" id="UP001224890">
    <property type="component" value="Unassembled WGS sequence"/>
</dbReference>